<dbReference type="FunFam" id="1.25.40.10:FF:000290">
    <property type="entry name" value="Protein LOW PSII ACCUMULATION 1, chloroplastic"/>
    <property type="match status" value="1"/>
</dbReference>
<organism evidence="3 4">
    <name type="scientific">Morella rubra</name>
    <name type="common">Chinese bayberry</name>
    <dbReference type="NCBI Taxonomy" id="262757"/>
    <lineage>
        <taxon>Eukaryota</taxon>
        <taxon>Viridiplantae</taxon>
        <taxon>Streptophyta</taxon>
        <taxon>Embryophyta</taxon>
        <taxon>Tracheophyta</taxon>
        <taxon>Spermatophyta</taxon>
        <taxon>Magnoliopsida</taxon>
        <taxon>eudicotyledons</taxon>
        <taxon>Gunneridae</taxon>
        <taxon>Pentapetalae</taxon>
        <taxon>rosids</taxon>
        <taxon>fabids</taxon>
        <taxon>Fagales</taxon>
        <taxon>Myricaceae</taxon>
        <taxon>Morella</taxon>
    </lineage>
</organism>
<dbReference type="NCBIfam" id="NF047558">
    <property type="entry name" value="TPR_END_plus"/>
    <property type="match status" value="1"/>
</dbReference>
<evidence type="ECO:0000313" key="4">
    <source>
        <dbReference type="Proteomes" id="UP000516437"/>
    </source>
</evidence>
<dbReference type="PANTHER" id="PTHR35498:SF4">
    <property type="entry name" value="PROTEIN LOW PSII ACCUMULATION 1, CHLOROPLASTIC"/>
    <property type="match status" value="1"/>
</dbReference>
<dbReference type="EMBL" id="RXIC02000026">
    <property type="protein sequence ID" value="KAB1202948.1"/>
    <property type="molecule type" value="Genomic_DNA"/>
</dbReference>
<dbReference type="GO" id="GO:0010270">
    <property type="term" value="P:photosystem II oxygen evolving complex assembly"/>
    <property type="evidence" value="ECO:0007669"/>
    <property type="project" value="TreeGrafter"/>
</dbReference>
<evidence type="ECO:0000256" key="1">
    <source>
        <dbReference type="PROSITE-ProRule" id="PRU00339"/>
    </source>
</evidence>
<dbReference type="PANTHER" id="PTHR35498">
    <property type="entry name" value="PROTEIN LOW PSII ACCUMULATION 1, CHLOROPLASTIC"/>
    <property type="match status" value="1"/>
</dbReference>
<dbReference type="InterPro" id="IPR011990">
    <property type="entry name" value="TPR-like_helical_dom_sf"/>
</dbReference>
<dbReference type="Pfam" id="PF11998">
    <property type="entry name" value="DUF3493"/>
    <property type="match status" value="2"/>
</dbReference>
<keyword evidence="4" id="KW-1185">Reference proteome</keyword>
<dbReference type="SMART" id="SM00028">
    <property type="entry name" value="TPR"/>
    <property type="match status" value="2"/>
</dbReference>
<gene>
    <name evidence="3" type="ORF">CJ030_MR8G002057</name>
</gene>
<dbReference type="Proteomes" id="UP000516437">
    <property type="component" value="Chromosome 8"/>
</dbReference>
<comment type="caution">
    <text evidence="3">The sequence shown here is derived from an EMBL/GenBank/DDBJ whole genome shotgun (WGS) entry which is preliminary data.</text>
</comment>
<feature type="transmembrane region" description="Helical" evidence="2">
    <location>
        <begin position="190"/>
        <end position="207"/>
    </location>
</feature>
<feature type="transmembrane region" description="Helical" evidence="2">
    <location>
        <begin position="332"/>
        <end position="351"/>
    </location>
</feature>
<name>A0A6A1UT06_9ROSI</name>
<keyword evidence="2" id="KW-0812">Transmembrane</keyword>
<reference evidence="3 4" key="1">
    <citation type="journal article" date="2019" name="Plant Biotechnol. J.">
        <title>The red bayberry genome and genetic basis of sex determination.</title>
        <authorList>
            <person name="Jia H.M."/>
            <person name="Jia H.J."/>
            <person name="Cai Q.L."/>
            <person name="Wang Y."/>
            <person name="Zhao H.B."/>
            <person name="Yang W.F."/>
            <person name="Wang G.Y."/>
            <person name="Li Y.H."/>
            <person name="Zhan D.L."/>
            <person name="Shen Y.T."/>
            <person name="Niu Q.F."/>
            <person name="Chang L."/>
            <person name="Qiu J."/>
            <person name="Zhao L."/>
            <person name="Xie H.B."/>
            <person name="Fu W.Y."/>
            <person name="Jin J."/>
            <person name="Li X.W."/>
            <person name="Jiao Y."/>
            <person name="Zhou C.C."/>
            <person name="Tu T."/>
            <person name="Chai C.Y."/>
            <person name="Gao J.L."/>
            <person name="Fan L.J."/>
            <person name="van de Weg E."/>
            <person name="Wang J.Y."/>
            <person name="Gao Z.S."/>
        </authorList>
    </citation>
    <scope>NUCLEOTIDE SEQUENCE [LARGE SCALE GENOMIC DNA]</scope>
    <source>
        <tissue evidence="3">Leaves</tissue>
    </source>
</reference>
<accession>A0A6A1UT06</accession>
<keyword evidence="2" id="KW-0472">Membrane</keyword>
<dbReference type="PROSITE" id="PS50005">
    <property type="entry name" value="TPR"/>
    <property type="match status" value="1"/>
</dbReference>
<feature type="transmembrane region" description="Helical" evidence="2">
    <location>
        <begin position="295"/>
        <end position="312"/>
    </location>
</feature>
<feature type="repeat" description="TPR" evidence="1">
    <location>
        <begin position="63"/>
        <end position="96"/>
    </location>
</feature>
<protein>
    <submittedName>
        <fullName evidence="3">Protein LOW PSII ACCUMULATION 1, chloroplastic</fullName>
    </submittedName>
</protein>
<evidence type="ECO:0000313" key="3">
    <source>
        <dbReference type="EMBL" id="KAB1202948.1"/>
    </source>
</evidence>
<dbReference type="InterPro" id="IPR021883">
    <property type="entry name" value="LPA1-like"/>
</dbReference>
<sequence length="546" mass="60619">MAVAPLALQSQLFSVSSSKARTRPWVSCETLPLLSLKKTQVYFISCSTSSSTSQPPEANTETAESCVNFGLQLFSKGRVKDALVQFEAALNLDPNPTEAQAALYNKACCHAYRGEGKKAAECLRTALREYNLKFGTILNDPDLASFRALPEFKELQEEAKLGGEDIGYSFRRDLKLISEVQAPFRGVRRFFYVAFSAAAGISLLFTIPRLFHAIRGGDDAPDLWETAGNAAINIRASPQPPLGFTATCHHFNTQELNMAPHSRAKLGGEDIGYSFRRDLKLISEVQAPFRGVRRFFYVAFSAAAGISLLFTIPRLFHAIRGGDDAPDLWETAGNAAINIRGIIVLVALFFWDNKKEEEQLAQISRDETLSRLPLRLSTNRVVELVQLRDTVRPVILAGGKETVSLAIQKAERFRTDLIRRGVLLVPVIWGQGKAPQNEKKGFGIQSKAAAALPSIGEDFEKRAQSITAKSTLKAEIRFKAEVVSPAEWERWIRDQQKSEGVTPGEDVYIILRLDGRVRRSGKGMPDWQQLLQELPPLEALLSKLER</sequence>
<dbReference type="AlphaFoldDB" id="A0A6A1UT06"/>
<evidence type="ECO:0000256" key="2">
    <source>
        <dbReference type="SAM" id="Phobius"/>
    </source>
</evidence>
<proteinExistence type="predicted"/>
<dbReference type="GO" id="GO:0009507">
    <property type="term" value="C:chloroplast"/>
    <property type="evidence" value="ECO:0007669"/>
    <property type="project" value="TreeGrafter"/>
</dbReference>
<dbReference type="SUPFAM" id="SSF48452">
    <property type="entry name" value="TPR-like"/>
    <property type="match status" value="1"/>
</dbReference>
<keyword evidence="1" id="KW-0802">TPR repeat</keyword>
<dbReference type="OrthoDB" id="1914839at2759"/>
<dbReference type="Gene3D" id="1.25.40.10">
    <property type="entry name" value="Tetratricopeptide repeat domain"/>
    <property type="match status" value="1"/>
</dbReference>
<dbReference type="InterPro" id="IPR019734">
    <property type="entry name" value="TPR_rpt"/>
</dbReference>
<keyword evidence="2" id="KW-1133">Transmembrane helix</keyword>